<sequence length="134" mass="14643">MNSYIRAATESASARFYPPHGLTLHMCSPSTRRRARCLQAGSLPDAWSVRASERLDARATRVLRIDVDVLNLIAAVHNVGNFEATVSIYVQNRRWRLGGPGPVPSVHVPDPDGSVHPCVIDNLDVVAPVHKNDA</sequence>
<dbReference type="EMBL" id="FP565813">
    <property type="protein sequence ID" value="CBH22810.1"/>
    <property type="molecule type" value="Genomic_DNA"/>
</dbReference>
<accession>D6CVY1</accession>
<keyword evidence="1" id="KW-0614">Plasmid</keyword>
<proteinExistence type="predicted"/>
<gene>
    <name evidence="1" type="ORF">SRM_p84004</name>
</gene>
<organism evidence="1 2">
    <name type="scientific">Salinibacter ruber (strain M8)</name>
    <dbReference type="NCBI Taxonomy" id="761659"/>
    <lineage>
        <taxon>Bacteria</taxon>
        <taxon>Pseudomonadati</taxon>
        <taxon>Rhodothermota</taxon>
        <taxon>Rhodothermia</taxon>
        <taxon>Rhodothermales</taxon>
        <taxon>Salinibacteraceae</taxon>
        <taxon>Salinibacter</taxon>
    </lineage>
</organism>
<dbReference type="AlphaFoldDB" id="D6CVY1"/>
<name>D6CVY1_SALRM</name>
<geneLocation type="plasmid" evidence="1 2">
    <name>pSR84</name>
</geneLocation>
<evidence type="ECO:0000313" key="2">
    <source>
        <dbReference type="Proteomes" id="UP000000933"/>
    </source>
</evidence>
<dbReference type="HOGENOM" id="CLU_1894727_0_0_10"/>
<evidence type="ECO:0000313" key="1">
    <source>
        <dbReference type="EMBL" id="CBH22810.1"/>
    </source>
</evidence>
<dbReference type="Proteomes" id="UP000000933">
    <property type="component" value="Plasmid pSR84"/>
</dbReference>
<protein>
    <submittedName>
        <fullName evidence="1">Uncharacterized protein</fullName>
    </submittedName>
</protein>
<reference evidence="2" key="2">
    <citation type="submission" date="2010-04" db="EMBL/GenBank/DDBJ databases">
        <title>Genome sequence of Salinibacter ruber M8.</title>
        <authorList>
            <consortium name="Genoscope"/>
        </authorList>
    </citation>
    <scope>NUCLEOTIDE SEQUENCE [LARGE SCALE GENOMIC DNA]</scope>
    <source>
        <strain evidence="2">M8</strain>
        <plasmid evidence="2">pSR84</plasmid>
    </source>
</reference>
<reference evidence="1 2" key="1">
    <citation type="journal article" date="2010" name="ISME J.">
        <title>Fine-scale evolution: genomic, phenotypic and ecological differentiation in two coexisting Salinibacter ruber strains.</title>
        <authorList>
            <person name="Pena A."/>
            <person name="Teeling H."/>
            <person name="Huerta-Cepas J."/>
            <person name="Santos F."/>
            <person name="Yarza P."/>
            <person name="Brito-Echeverria J."/>
            <person name="Lucio M."/>
            <person name="Schmitt-Kopplin P."/>
            <person name="Meseguer I."/>
            <person name="Schenowitz C."/>
            <person name="Dossat C."/>
            <person name="Barbe V."/>
            <person name="Dopazo J."/>
            <person name="Rossello-Mora R."/>
            <person name="Schuler M."/>
            <person name="Glockner F.O."/>
            <person name="Amann R."/>
            <person name="Gabaldon T."/>
            <person name="Anton J."/>
        </authorList>
    </citation>
    <scope>NUCLEOTIDE SEQUENCE [LARGE SCALE GENOMIC DNA]</scope>
    <source>
        <strain evidence="1 2">M8</strain>
        <plasmid evidence="2">pSR84</plasmid>
    </source>
</reference>
<dbReference type="KEGG" id="srm:SRM_p84004"/>